<comment type="caution">
    <text evidence="2">The sequence shown here is derived from an EMBL/GenBank/DDBJ whole genome shotgun (WGS) entry which is preliminary data.</text>
</comment>
<reference evidence="2" key="1">
    <citation type="journal article" date="2014" name="Front. Microbiol.">
        <title>High frequency of phylogenetically diverse reductive dehalogenase-homologous genes in deep subseafloor sedimentary metagenomes.</title>
        <authorList>
            <person name="Kawai M."/>
            <person name="Futagami T."/>
            <person name="Toyoda A."/>
            <person name="Takaki Y."/>
            <person name="Nishi S."/>
            <person name="Hori S."/>
            <person name="Arai W."/>
            <person name="Tsubouchi T."/>
            <person name="Morono Y."/>
            <person name="Uchiyama I."/>
            <person name="Ito T."/>
            <person name="Fujiyama A."/>
            <person name="Inagaki F."/>
            <person name="Takami H."/>
        </authorList>
    </citation>
    <scope>NUCLEOTIDE SEQUENCE</scope>
    <source>
        <strain evidence="2">Expedition CK06-06</strain>
    </source>
</reference>
<dbReference type="InterPro" id="IPR036388">
    <property type="entry name" value="WH-like_DNA-bd_sf"/>
</dbReference>
<protein>
    <recommendedName>
        <fullName evidence="1">RNA polymerase sigma-70 region 4 domain-containing protein</fullName>
    </recommendedName>
</protein>
<gene>
    <name evidence="2" type="ORF">S06H3_65890</name>
</gene>
<sequence length="41" mass="4731">MSTRDEVARLREAGLTYAEIGGRFRISKERVRQILKGNPKQ</sequence>
<organism evidence="2">
    <name type="scientific">marine sediment metagenome</name>
    <dbReference type="NCBI Taxonomy" id="412755"/>
    <lineage>
        <taxon>unclassified sequences</taxon>
        <taxon>metagenomes</taxon>
        <taxon>ecological metagenomes</taxon>
    </lineage>
</organism>
<accession>X1REN5</accession>
<dbReference type="Pfam" id="PF04545">
    <property type="entry name" value="Sigma70_r4"/>
    <property type="match status" value="1"/>
</dbReference>
<dbReference type="InterPro" id="IPR013324">
    <property type="entry name" value="RNA_pol_sigma_r3/r4-like"/>
</dbReference>
<evidence type="ECO:0000259" key="1">
    <source>
        <dbReference type="Pfam" id="PF04545"/>
    </source>
</evidence>
<feature type="domain" description="RNA polymerase sigma-70 region 4" evidence="1">
    <location>
        <begin position="12"/>
        <end position="36"/>
    </location>
</feature>
<dbReference type="InterPro" id="IPR007630">
    <property type="entry name" value="RNA_pol_sigma70_r4"/>
</dbReference>
<name>X1REN5_9ZZZZ</name>
<dbReference type="EMBL" id="BARV01044593">
    <property type="protein sequence ID" value="GAI61615.1"/>
    <property type="molecule type" value="Genomic_DNA"/>
</dbReference>
<dbReference type="GO" id="GO:0003700">
    <property type="term" value="F:DNA-binding transcription factor activity"/>
    <property type="evidence" value="ECO:0007669"/>
    <property type="project" value="InterPro"/>
</dbReference>
<dbReference type="Gene3D" id="1.10.10.10">
    <property type="entry name" value="Winged helix-like DNA-binding domain superfamily/Winged helix DNA-binding domain"/>
    <property type="match status" value="1"/>
</dbReference>
<dbReference type="SUPFAM" id="SSF88659">
    <property type="entry name" value="Sigma3 and sigma4 domains of RNA polymerase sigma factors"/>
    <property type="match status" value="1"/>
</dbReference>
<proteinExistence type="predicted"/>
<evidence type="ECO:0000313" key="2">
    <source>
        <dbReference type="EMBL" id="GAI61615.1"/>
    </source>
</evidence>
<dbReference type="AlphaFoldDB" id="X1REN5"/>
<dbReference type="GO" id="GO:0006352">
    <property type="term" value="P:DNA-templated transcription initiation"/>
    <property type="evidence" value="ECO:0007669"/>
    <property type="project" value="InterPro"/>
</dbReference>
<feature type="non-terminal residue" evidence="2">
    <location>
        <position position="41"/>
    </location>
</feature>